<sequence>MAPWWPSSSGADRPERDDDPFADFRRFADEQINALVEGINSLPGFSSAEQRWSDEMRELRRRLEQDFPPLFASLLGAPERRSYLGGPISEEARQAARVLLLQARNASFGVDPRKILTLYQDHGQGMMPVHSKFPIRTTTSNTTWLGIDWFRHSPYSPIQLEQHSTAHQHGGKWRAAFEDLLCAHLEKPQVAYEAWKAEDSIAASDPDNQVLYNHWAQPGIDWMLGLQCRGILPPQLPSLYNITPLETKKLDCVFGKIVSGVSNFWTPYGRAVYEDFTQLARIVASPDAEDLVVRSKVQPDTELDMYEQLWKAREDYGKDKTEVPQSSTASNKDLSAPSPKTEEAEKPSVIVVMTTTEMRTMPDGSVYAKRVLKKRFSDGTEENREEESTGQPENDDKSVSGDGALELQDKKGGWFWH</sequence>
<organism evidence="2 3">
    <name type="scientific">Aureobasidium mustum</name>
    <dbReference type="NCBI Taxonomy" id="2773714"/>
    <lineage>
        <taxon>Eukaryota</taxon>
        <taxon>Fungi</taxon>
        <taxon>Dikarya</taxon>
        <taxon>Ascomycota</taxon>
        <taxon>Pezizomycotina</taxon>
        <taxon>Dothideomycetes</taxon>
        <taxon>Dothideomycetidae</taxon>
        <taxon>Dothideales</taxon>
        <taxon>Saccotheciaceae</taxon>
        <taxon>Aureobasidium</taxon>
    </lineage>
</organism>
<proteinExistence type="predicted"/>
<feature type="compositionally biased region" description="Polar residues" evidence="1">
    <location>
        <begin position="1"/>
        <end position="10"/>
    </location>
</feature>
<dbReference type="EMBL" id="CAIJEO010000011">
    <property type="protein sequence ID" value="CAD0100276.1"/>
    <property type="molecule type" value="Genomic_DNA"/>
</dbReference>
<protein>
    <submittedName>
        <fullName evidence="2">Uncharacterized protein</fullName>
    </submittedName>
</protein>
<feature type="compositionally biased region" description="Basic and acidic residues" evidence="1">
    <location>
        <begin position="407"/>
        <end position="417"/>
    </location>
</feature>
<comment type="caution">
    <text evidence="2">The sequence shown here is derived from an EMBL/GenBank/DDBJ whole genome shotgun (WGS) entry which is preliminary data.</text>
</comment>
<dbReference type="OrthoDB" id="4586300at2759"/>
<dbReference type="AlphaFoldDB" id="A0A9N8PND8"/>
<feature type="region of interest" description="Disordered" evidence="1">
    <location>
        <begin position="375"/>
        <end position="417"/>
    </location>
</feature>
<evidence type="ECO:0000256" key="1">
    <source>
        <dbReference type="SAM" id="MobiDB-lite"/>
    </source>
</evidence>
<dbReference type="Proteomes" id="UP000714618">
    <property type="component" value="Unassembled WGS sequence"/>
</dbReference>
<evidence type="ECO:0000313" key="2">
    <source>
        <dbReference type="EMBL" id="CAD0100276.1"/>
    </source>
</evidence>
<evidence type="ECO:0000313" key="3">
    <source>
        <dbReference type="Proteomes" id="UP000714618"/>
    </source>
</evidence>
<keyword evidence="3" id="KW-1185">Reference proteome</keyword>
<feature type="region of interest" description="Disordered" evidence="1">
    <location>
        <begin position="1"/>
        <end position="20"/>
    </location>
</feature>
<gene>
    <name evidence="2" type="ORF">AWRI4233_LOCUS9101</name>
</gene>
<feature type="compositionally biased region" description="Polar residues" evidence="1">
    <location>
        <begin position="323"/>
        <end position="333"/>
    </location>
</feature>
<name>A0A9N8PND8_9PEZI</name>
<reference evidence="2" key="1">
    <citation type="submission" date="2020-06" db="EMBL/GenBank/DDBJ databases">
        <authorList>
            <person name="Onetto C."/>
        </authorList>
    </citation>
    <scope>NUCLEOTIDE SEQUENCE</scope>
</reference>
<accession>A0A9N8PND8</accession>
<feature type="region of interest" description="Disordered" evidence="1">
    <location>
        <begin position="317"/>
        <end position="349"/>
    </location>
</feature>